<organism evidence="1 2">
    <name type="scientific">Trichonephila clavipes</name>
    <name type="common">Golden silk orbweaver</name>
    <name type="synonym">Nephila clavipes</name>
    <dbReference type="NCBI Taxonomy" id="2585209"/>
    <lineage>
        <taxon>Eukaryota</taxon>
        <taxon>Metazoa</taxon>
        <taxon>Ecdysozoa</taxon>
        <taxon>Arthropoda</taxon>
        <taxon>Chelicerata</taxon>
        <taxon>Arachnida</taxon>
        <taxon>Araneae</taxon>
        <taxon>Araneomorphae</taxon>
        <taxon>Entelegynae</taxon>
        <taxon>Araneoidea</taxon>
        <taxon>Nephilidae</taxon>
        <taxon>Trichonephila</taxon>
    </lineage>
</organism>
<accession>A0A8X7BE54</accession>
<dbReference type="AlphaFoldDB" id="A0A8X7BE54"/>
<dbReference type="EMBL" id="BMAU01021383">
    <property type="protein sequence ID" value="GFY28068.1"/>
    <property type="molecule type" value="Genomic_DNA"/>
</dbReference>
<name>A0A8X7BE54_TRICX</name>
<evidence type="ECO:0000313" key="1">
    <source>
        <dbReference type="EMBL" id="GFY28068.1"/>
    </source>
</evidence>
<keyword evidence="2" id="KW-1185">Reference proteome</keyword>
<evidence type="ECO:0000313" key="2">
    <source>
        <dbReference type="Proteomes" id="UP000887159"/>
    </source>
</evidence>
<dbReference type="Proteomes" id="UP000887159">
    <property type="component" value="Unassembled WGS sequence"/>
</dbReference>
<protein>
    <submittedName>
        <fullName evidence="1">Uncharacterized protein</fullName>
    </submittedName>
</protein>
<reference evidence="1" key="1">
    <citation type="submission" date="2020-08" db="EMBL/GenBank/DDBJ databases">
        <title>Multicomponent nature underlies the extraordinary mechanical properties of spider dragline silk.</title>
        <authorList>
            <person name="Kono N."/>
            <person name="Nakamura H."/>
            <person name="Mori M."/>
            <person name="Yoshida Y."/>
            <person name="Ohtoshi R."/>
            <person name="Malay A.D."/>
            <person name="Moran D.A.P."/>
            <person name="Tomita M."/>
            <person name="Numata K."/>
            <person name="Arakawa K."/>
        </authorList>
    </citation>
    <scope>NUCLEOTIDE SEQUENCE</scope>
</reference>
<sequence>MQPLICSNVSPGKPKRGISNQLTGVGSLLPPVCSEAGMKGNAKYLIHGPGVEDHCPRVPPPPRYGGVRYATIRECAHPSQKKHVAKVTPFRMHSTIHSCSGWSRINA</sequence>
<proteinExistence type="predicted"/>
<gene>
    <name evidence="1" type="ORF">TNCV_4394021</name>
</gene>
<comment type="caution">
    <text evidence="1">The sequence shown here is derived from an EMBL/GenBank/DDBJ whole genome shotgun (WGS) entry which is preliminary data.</text>
</comment>